<reference evidence="2 3" key="1">
    <citation type="journal article" date="2019" name="Int. J. Syst. Evol. Microbiol.">
        <title>The Global Catalogue of Microorganisms (GCM) 10K type strain sequencing project: providing services to taxonomists for standard genome sequencing and annotation.</title>
        <authorList>
            <consortium name="The Broad Institute Genomics Platform"/>
            <consortium name="The Broad Institute Genome Sequencing Center for Infectious Disease"/>
            <person name="Wu L."/>
            <person name="Ma J."/>
        </authorList>
    </citation>
    <scope>NUCLEOTIDE SEQUENCE [LARGE SCALE GENOMIC DNA]</scope>
    <source>
        <strain evidence="2 3">JCM 16259</strain>
    </source>
</reference>
<comment type="caution">
    <text evidence="2">The sequence shown here is derived from an EMBL/GenBank/DDBJ whole genome shotgun (WGS) entry which is preliminary data.</text>
</comment>
<sequence>MRHTRYLRVLVAVLAAALVTIGFAGSASAASPHYVQGPSVSTSGNSLVVSWKAAGLGNTATADFSLTGTVTAVAQCYTRSGNPVNGVPKSDTTNVNATGTFPVRNGQVTGSFTVSPLTTLTCTGSQQVRILSVTYDLYLNGAGLPEVHLTS</sequence>
<name>A0ABN3L3Y4_9MICO</name>
<feature type="chain" id="PRO_5045354414" evidence="1">
    <location>
        <begin position="30"/>
        <end position="151"/>
    </location>
</feature>
<accession>A0ABN3L3Y4</accession>
<evidence type="ECO:0000313" key="3">
    <source>
        <dbReference type="Proteomes" id="UP001500730"/>
    </source>
</evidence>
<dbReference type="EMBL" id="BAAARE010000004">
    <property type="protein sequence ID" value="GAA2475902.1"/>
    <property type="molecule type" value="Genomic_DNA"/>
</dbReference>
<evidence type="ECO:0000256" key="1">
    <source>
        <dbReference type="SAM" id="SignalP"/>
    </source>
</evidence>
<evidence type="ECO:0000313" key="2">
    <source>
        <dbReference type="EMBL" id="GAA2475902.1"/>
    </source>
</evidence>
<dbReference type="RefSeq" id="WP_344253816.1">
    <property type="nucleotide sequence ID" value="NZ_BAAARE010000004.1"/>
</dbReference>
<keyword evidence="3" id="KW-1185">Reference proteome</keyword>
<proteinExistence type="predicted"/>
<feature type="signal peptide" evidence="1">
    <location>
        <begin position="1"/>
        <end position="29"/>
    </location>
</feature>
<organism evidence="2 3">
    <name type="scientific">Terrabacter carboxydivorans</name>
    <dbReference type="NCBI Taxonomy" id="619730"/>
    <lineage>
        <taxon>Bacteria</taxon>
        <taxon>Bacillati</taxon>
        <taxon>Actinomycetota</taxon>
        <taxon>Actinomycetes</taxon>
        <taxon>Micrococcales</taxon>
        <taxon>Intrasporangiaceae</taxon>
        <taxon>Terrabacter</taxon>
    </lineage>
</organism>
<protein>
    <submittedName>
        <fullName evidence="2">Uncharacterized protein</fullName>
    </submittedName>
</protein>
<keyword evidence="1" id="KW-0732">Signal</keyword>
<dbReference type="Proteomes" id="UP001500730">
    <property type="component" value="Unassembled WGS sequence"/>
</dbReference>
<gene>
    <name evidence="2" type="ORF">GCM10009858_11610</name>
</gene>